<evidence type="ECO:0000313" key="2">
    <source>
        <dbReference type="Proteomes" id="UP001519460"/>
    </source>
</evidence>
<accession>A0ABD0J0Z5</accession>
<organism evidence="1 2">
    <name type="scientific">Batillaria attramentaria</name>
    <dbReference type="NCBI Taxonomy" id="370345"/>
    <lineage>
        <taxon>Eukaryota</taxon>
        <taxon>Metazoa</taxon>
        <taxon>Spiralia</taxon>
        <taxon>Lophotrochozoa</taxon>
        <taxon>Mollusca</taxon>
        <taxon>Gastropoda</taxon>
        <taxon>Caenogastropoda</taxon>
        <taxon>Sorbeoconcha</taxon>
        <taxon>Cerithioidea</taxon>
        <taxon>Batillariidae</taxon>
        <taxon>Batillaria</taxon>
    </lineage>
</organism>
<name>A0ABD0J0Z5_9CAEN</name>
<sequence>MIPMTPTLGLEEKAALYKISITCLLLVLKAVEACCFAQLVNLHNMAIWNPQWSGKSHVTVVRCLGNPEHAAVPVPSS</sequence>
<protein>
    <recommendedName>
        <fullName evidence="3">Secreted protein</fullName>
    </recommendedName>
</protein>
<dbReference type="EMBL" id="JACVVK020000777">
    <property type="protein sequence ID" value="KAK7446949.1"/>
    <property type="molecule type" value="Genomic_DNA"/>
</dbReference>
<dbReference type="Proteomes" id="UP001519460">
    <property type="component" value="Unassembled WGS sequence"/>
</dbReference>
<gene>
    <name evidence="1" type="ORF">BaRGS_00040228</name>
</gene>
<dbReference type="AlphaFoldDB" id="A0ABD0J0Z5"/>
<proteinExistence type="predicted"/>
<keyword evidence="2" id="KW-1185">Reference proteome</keyword>
<comment type="caution">
    <text evidence="1">The sequence shown here is derived from an EMBL/GenBank/DDBJ whole genome shotgun (WGS) entry which is preliminary data.</text>
</comment>
<evidence type="ECO:0008006" key="3">
    <source>
        <dbReference type="Google" id="ProtNLM"/>
    </source>
</evidence>
<reference evidence="1 2" key="1">
    <citation type="journal article" date="2023" name="Sci. Data">
        <title>Genome assembly of the Korean intertidal mud-creeper Batillaria attramentaria.</title>
        <authorList>
            <person name="Patra A.K."/>
            <person name="Ho P.T."/>
            <person name="Jun S."/>
            <person name="Lee S.J."/>
            <person name="Kim Y."/>
            <person name="Won Y.J."/>
        </authorList>
    </citation>
    <scope>NUCLEOTIDE SEQUENCE [LARGE SCALE GENOMIC DNA]</scope>
    <source>
        <strain evidence="1">Wonlab-2016</strain>
    </source>
</reference>
<evidence type="ECO:0000313" key="1">
    <source>
        <dbReference type="EMBL" id="KAK7446949.1"/>
    </source>
</evidence>